<dbReference type="InterPro" id="IPR014312">
    <property type="entry name" value="Succ_DH_anchor"/>
</dbReference>
<keyword evidence="18 20" id="KW-0472">Membrane</keyword>
<reference evidence="21 22" key="1">
    <citation type="submission" date="2013-10" db="EMBL/GenBank/DDBJ databases">
        <title>Antibiotic resistance diversity of beta-lactamase producers in the General Hospital Vienna.</title>
        <authorList>
            <person name="Barisic I."/>
            <person name="Mitteregger D."/>
            <person name="Hirschl A.M."/>
            <person name="Noehammer C."/>
            <person name="Wiesinger-Mayr H."/>
        </authorList>
    </citation>
    <scope>NUCLEOTIDE SEQUENCE [LARGE SCALE GENOMIC DNA]</scope>
    <source>
        <strain evidence="21 22">ISC11</strain>
    </source>
</reference>
<evidence type="ECO:0000256" key="18">
    <source>
        <dbReference type="ARBA" id="ARBA00023136"/>
    </source>
</evidence>
<accession>A0A7G2II41</accession>
<dbReference type="GO" id="GO:0006099">
    <property type="term" value="P:tricarboxylic acid cycle"/>
    <property type="evidence" value="ECO:0007669"/>
    <property type="project" value="UniProtKB-UniPathway"/>
</dbReference>
<evidence type="ECO:0000256" key="12">
    <source>
        <dbReference type="ARBA" id="ARBA00022617"/>
    </source>
</evidence>
<dbReference type="NCBIfam" id="NF007022">
    <property type="entry name" value="PRK09488.1"/>
    <property type="match status" value="1"/>
</dbReference>
<feature type="transmembrane region" description="Helical" evidence="20">
    <location>
        <begin position="192"/>
        <end position="213"/>
    </location>
</feature>
<comment type="function">
    <text evidence="2">Membrane-anchoring subunit of succinate dehydrogenase (SDH).</text>
</comment>
<evidence type="ECO:0000313" key="21">
    <source>
        <dbReference type="EMBL" id="CDL36398.1"/>
    </source>
</evidence>
<evidence type="ECO:0000256" key="19">
    <source>
        <dbReference type="ARBA" id="ARBA00025912"/>
    </source>
</evidence>
<keyword evidence="16 20" id="KW-1133">Transmembrane helix</keyword>
<dbReference type="GO" id="GO:0005886">
    <property type="term" value="C:plasma membrane"/>
    <property type="evidence" value="ECO:0007669"/>
    <property type="project" value="UniProtKB-SubCell"/>
</dbReference>
<evidence type="ECO:0000256" key="14">
    <source>
        <dbReference type="ARBA" id="ARBA00022723"/>
    </source>
</evidence>
<keyword evidence="10" id="KW-0997">Cell inner membrane</keyword>
<evidence type="ECO:0000256" key="9">
    <source>
        <dbReference type="ARBA" id="ARBA00022475"/>
    </source>
</evidence>
<evidence type="ECO:0000256" key="1">
    <source>
        <dbReference type="ARBA" id="ARBA00001971"/>
    </source>
</evidence>
<comment type="similarity">
    <text evidence="5">Belongs to the cytochrome b560 family.</text>
</comment>
<dbReference type="EMBL" id="CBWP010000012">
    <property type="protein sequence ID" value="CDL36398.1"/>
    <property type="molecule type" value="Genomic_DNA"/>
</dbReference>
<comment type="cofactor">
    <cofactor evidence="1">
        <name>heme</name>
        <dbReference type="ChEBI" id="CHEBI:30413"/>
    </cofactor>
</comment>
<dbReference type="Pfam" id="PF01127">
    <property type="entry name" value="Sdh_cyt"/>
    <property type="match status" value="2"/>
</dbReference>
<dbReference type="GO" id="GO:0009055">
    <property type="term" value="F:electron transfer activity"/>
    <property type="evidence" value="ECO:0007669"/>
    <property type="project" value="InterPro"/>
</dbReference>
<evidence type="ECO:0000256" key="20">
    <source>
        <dbReference type="SAM" id="Phobius"/>
    </source>
</evidence>
<keyword evidence="17" id="KW-0408">Iron</keyword>
<dbReference type="NCBIfam" id="NF007021">
    <property type="entry name" value="PRK09487.1"/>
    <property type="match status" value="1"/>
</dbReference>
<keyword evidence="13 20" id="KW-0812">Transmembrane</keyword>
<evidence type="ECO:0000256" key="8">
    <source>
        <dbReference type="ARBA" id="ARBA00022448"/>
    </source>
</evidence>
<evidence type="ECO:0000256" key="5">
    <source>
        <dbReference type="ARBA" id="ARBA00007244"/>
    </source>
</evidence>
<keyword evidence="11" id="KW-0816">Tricarboxylic acid cycle</keyword>
<dbReference type="InterPro" id="IPR014314">
    <property type="entry name" value="Succ_DH_cytb556"/>
</dbReference>
<sequence>MWALFMIRNVKKQRPVNLDLQTIRFPITAIASILHRVSGVITFVAVGILLWLLGTSLSSPEGFLTASSIMNNFFVELILWGILIALAYHAVMGIRHLLMDFGYIEETLEAGTRSAKNLFRYHCRAFTSRRSPRMVSNASALGRNGVHDFILVRATAIVLTLYIIFMVGFFATSGELTYEVWTGFFSSAFTKVFTLLALFSILIHAWIGMWQVLTDYVKPLAVRLILQLAIVVALVVYVIYGFVVVWGV</sequence>
<feature type="transmembrane region" description="Helical" evidence="20">
    <location>
        <begin position="225"/>
        <end position="246"/>
    </location>
</feature>
<evidence type="ECO:0000256" key="6">
    <source>
        <dbReference type="ARBA" id="ARBA00019425"/>
    </source>
</evidence>
<dbReference type="Proteomes" id="UP000019194">
    <property type="component" value="Unassembled WGS sequence"/>
</dbReference>
<comment type="caution">
    <text evidence="21">The sequence shown here is derived from an EMBL/GenBank/DDBJ whole genome shotgun (WGS) entry which is preliminary data.</text>
</comment>
<evidence type="ECO:0000256" key="4">
    <source>
        <dbReference type="ARBA" id="ARBA00005163"/>
    </source>
</evidence>
<name>A0A7G2II41_CITFR</name>
<dbReference type="Gene3D" id="1.20.1300.10">
    <property type="entry name" value="Fumarate reductase/succinate dehydrogenase, transmembrane subunit"/>
    <property type="match status" value="2"/>
</dbReference>
<evidence type="ECO:0000256" key="11">
    <source>
        <dbReference type="ARBA" id="ARBA00022532"/>
    </source>
</evidence>
<comment type="pathway">
    <text evidence="4">Carbohydrate metabolism; tricarboxylic acid cycle.</text>
</comment>
<evidence type="ECO:0000256" key="7">
    <source>
        <dbReference type="ARBA" id="ARBA00020076"/>
    </source>
</evidence>
<dbReference type="GO" id="GO:0046872">
    <property type="term" value="F:metal ion binding"/>
    <property type="evidence" value="ECO:0007669"/>
    <property type="project" value="UniProtKB-KW"/>
</dbReference>
<dbReference type="GO" id="GO:0017004">
    <property type="term" value="P:cytochrome complex assembly"/>
    <property type="evidence" value="ECO:0007669"/>
    <property type="project" value="TreeGrafter"/>
</dbReference>
<dbReference type="FunFam" id="1.20.1300.10:FF:000001">
    <property type="entry name" value="Succinate dehydrogenase hydrophobic membrane anchor subunit"/>
    <property type="match status" value="1"/>
</dbReference>
<dbReference type="PANTHER" id="PTHR38689">
    <property type="entry name" value="SUCCINATE DEHYDROGENASE HYDROPHOBIC MEMBRANE ANCHOR SUBUNIT"/>
    <property type="match status" value="1"/>
</dbReference>
<evidence type="ECO:0000313" key="22">
    <source>
        <dbReference type="Proteomes" id="UP000019194"/>
    </source>
</evidence>
<dbReference type="CDD" id="cd03494">
    <property type="entry name" value="SQR_TypeC_SdhD"/>
    <property type="match status" value="1"/>
</dbReference>
<dbReference type="PANTHER" id="PTHR38689:SF1">
    <property type="entry name" value="SUCCINATE DEHYDROGENASE HYDROPHOBIC MEMBRANE ANCHOR SUBUNIT"/>
    <property type="match status" value="1"/>
</dbReference>
<evidence type="ECO:0000256" key="3">
    <source>
        <dbReference type="ARBA" id="ARBA00004429"/>
    </source>
</evidence>
<dbReference type="SUPFAM" id="SSF81343">
    <property type="entry name" value="Fumarate reductase respiratory complex transmembrane subunits"/>
    <property type="match status" value="2"/>
</dbReference>
<evidence type="ECO:0000256" key="13">
    <source>
        <dbReference type="ARBA" id="ARBA00022692"/>
    </source>
</evidence>
<keyword evidence="8" id="KW-0813">Transport</keyword>
<keyword evidence="12" id="KW-0349">Heme</keyword>
<evidence type="ECO:0000256" key="15">
    <source>
        <dbReference type="ARBA" id="ARBA00022982"/>
    </source>
</evidence>
<keyword evidence="14" id="KW-0479">Metal-binding</keyword>
<dbReference type="NCBIfam" id="TIGR02970">
    <property type="entry name" value="succ_dehyd_cytB"/>
    <property type="match status" value="1"/>
</dbReference>
<dbReference type="GO" id="GO:0020037">
    <property type="term" value="F:heme binding"/>
    <property type="evidence" value="ECO:0007669"/>
    <property type="project" value="InterPro"/>
</dbReference>
<dbReference type="CDD" id="cd03499">
    <property type="entry name" value="SQR_TypeC_SdhC"/>
    <property type="match status" value="1"/>
</dbReference>
<evidence type="ECO:0000256" key="2">
    <source>
        <dbReference type="ARBA" id="ARBA00004050"/>
    </source>
</evidence>
<keyword evidence="9" id="KW-1003">Cell membrane</keyword>
<keyword evidence="15" id="KW-0249">Electron transport</keyword>
<evidence type="ECO:0000256" key="16">
    <source>
        <dbReference type="ARBA" id="ARBA00022989"/>
    </source>
</evidence>
<organism evidence="21 22">
    <name type="scientific">Citrobacter freundii</name>
    <dbReference type="NCBI Taxonomy" id="546"/>
    <lineage>
        <taxon>Bacteria</taxon>
        <taxon>Pseudomonadati</taxon>
        <taxon>Pseudomonadota</taxon>
        <taxon>Gammaproteobacteria</taxon>
        <taxon>Enterobacterales</taxon>
        <taxon>Enterobacteriaceae</taxon>
        <taxon>Citrobacter</taxon>
        <taxon>Citrobacter freundii complex</taxon>
    </lineage>
</organism>
<dbReference type="NCBIfam" id="TIGR02968">
    <property type="entry name" value="succ_dehyd_anc"/>
    <property type="match status" value="1"/>
</dbReference>
<dbReference type="InterPro" id="IPR018495">
    <property type="entry name" value="Succ_DH_cyt_bsu_CS"/>
</dbReference>
<dbReference type="PROSITE" id="PS01000">
    <property type="entry name" value="SDH_CYT_1"/>
    <property type="match status" value="1"/>
</dbReference>
<protein>
    <recommendedName>
        <fullName evidence="7">Succinate dehydrogenase cytochrome b556 subunit</fullName>
    </recommendedName>
    <alternativeName>
        <fullName evidence="6">Succinate dehydrogenase hydrophobic membrane anchor subunit</fullName>
    </alternativeName>
</protein>
<evidence type="ECO:0000256" key="10">
    <source>
        <dbReference type="ARBA" id="ARBA00022519"/>
    </source>
</evidence>
<proteinExistence type="inferred from homology"/>
<dbReference type="PROSITE" id="PS01001">
    <property type="entry name" value="SDH_CYT_2"/>
    <property type="match status" value="1"/>
</dbReference>
<comment type="subunit">
    <text evidence="19">Part of an enzyme complex containing four subunits: a flavoprotein, an iron-sulfur protein, plus two membrane-anchoring proteins, SdhC and SdhD. The complex can form homotrimers.</text>
</comment>
<feature type="transmembrane region" description="Helical" evidence="20">
    <location>
        <begin position="73"/>
        <end position="91"/>
    </location>
</feature>
<dbReference type="InterPro" id="IPR034804">
    <property type="entry name" value="SQR/QFR_C/D"/>
</dbReference>
<comment type="subcellular location">
    <subcellularLocation>
        <location evidence="3">Cell inner membrane</location>
        <topology evidence="3">Multi-pass membrane protein</topology>
    </subcellularLocation>
</comment>
<dbReference type="FunFam" id="1.20.1300.10:FF:000005">
    <property type="entry name" value="Succinate dehydrogenase cytochrome b556 subunit"/>
    <property type="match status" value="1"/>
</dbReference>
<evidence type="ECO:0000256" key="17">
    <source>
        <dbReference type="ARBA" id="ARBA00023004"/>
    </source>
</evidence>
<dbReference type="AlphaFoldDB" id="A0A7G2II41"/>
<dbReference type="InterPro" id="IPR000701">
    <property type="entry name" value="SuccDH_FuR_B_TM-su"/>
</dbReference>
<feature type="transmembrane region" description="Helical" evidence="20">
    <location>
        <begin position="33"/>
        <end position="53"/>
    </location>
</feature>
<feature type="transmembrane region" description="Helical" evidence="20">
    <location>
        <begin position="150"/>
        <end position="172"/>
    </location>
</feature>
<dbReference type="UniPathway" id="UPA00223"/>